<name>A0A9D4EF72_DREPO</name>
<sequence>MFGKDTAYGYLVAKSTTTRIYIFFRSVNGSNYVDGNSLESCINPKYLTKWHLRNMSLLV</sequence>
<dbReference type="AlphaFoldDB" id="A0A9D4EF72"/>
<proteinExistence type="predicted"/>
<dbReference type="Proteomes" id="UP000828390">
    <property type="component" value="Unassembled WGS sequence"/>
</dbReference>
<gene>
    <name evidence="1" type="ORF">DPMN_180075</name>
</gene>
<evidence type="ECO:0000313" key="1">
    <source>
        <dbReference type="EMBL" id="KAH3778606.1"/>
    </source>
</evidence>
<accession>A0A9D4EF72</accession>
<keyword evidence="2" id="KW-1185">Reference proteome</keyword>
<comment type="caution">
    <text evidence="1">The sequence shown here is derived from an EMBL/GenBank/DDBJ whole genome shotgun (WGS) entry which is preliminary data.</text>
</comment>
<protein>
    <submittedName>
        <fullName evidence="1">Uncharacterized protein</fullName>
    </submittedName>
</protein>
<reference evidence="1" key="1">
    <citation type="journal article" date="2019" name="bioRxiv">
        <title>The Genome of the Zebra Mussel, Dreissena polymorpha: A Resource for Invasive Species Research.</title>
        <authorList>
            <person name="McCartney M.A."/>
            <person name="Auch B."/>
            <person name="Kono T."/>
            <person name="Mallez S."/>
            <person name="Zhang Y."/>
            <person name="Obille A."/>
            <person name="Becker A."/>
            <person name="Abrahante J.E."/>
            <person name="Garbe J."/>
            <person name="Badalamenti J.P."/>
            <person name="Herman A."/>
            <person name="Mangelson H."/>
            <person name="Liachko I."/>
            <person name="Sullivan S."/>
            <person name="Sone E.D."/>
            <person name="Koren S."/>
            <person name="Silverstein K.A.T."/>
            <person name="Beckman K.B."/>
            <person name="Gohl D.M."/>
        </authorList>
    </citation>
    <scope>NUCLEOTIDE SEQUENCE</scope>
    <source>
        <strain evidence="1">Duluth1</strain>
        <tissue evidence="1">Whole animal</tissue>
    </source>
</reference>
<organism evidence="1 2">
    <name type="scientific">Dreissena polymorpha</name>
    <name type="common">Zebra mussel</name>
    <name type="synonym">Mytilus polymorpha</name>
    <dbReference type="NCBI Taxonomy" id="45954"/>
    <lineage>
        <taxon>Eukaryota</taxon>
        <taxon>Metazoa</taxon>
        <taxon>Spiralia</taxon>
        <taxon>Lophotrochozoa</taxon>
        <taxon>Mollusca</taxon>
        <taxon>Bivalvia</taxon>
        <taxon>Autobranchia</taxon>
        <taxon>Heteroconchia</taxon>
        <taxon>Euheterodonta</taxon>
        <taxon>Imparidentia</taxon>
        <taxon>Neoheterodontei</taxon>
        <taxon>Myida</taxon>
        <taxon>Dreissenoidea</taxon>
        <taxon>Dreissenidae</taxon>
        <taxon>Dreissena</taxon>
    </lineage>
</organism>
<reference evidence="1" key="2">
    <citation type="submission" date="2020-11" db="EMBL/GenBank/DDBJ databases">
        <authorList>
            <person name="McCartney M.A."/>
            <person name="Auch B."/>
            <person name="Kono T."/>
            <person name="Mallez S."/>
            <person name="Becker A."/>
            <person name="Gohl D.M."/>
            <person name="Silverstein K.A.T."/>
            <person name="Koren S."/>
            <person name="Bechman K.B."/>
            <person name="Herman A."/>
            <person name="Abrahante J.E."/>
            <person name="Garbe J."/>
        </authorList>
    </citation>
    <scope>NUCLEOTIDE SEQUENCE</scope>
    <source>
        <strain evidence="1">Duluth1</strain>
        <tissue evidence="1">Whole animal</tissue>
    </source>
</reference>
<evidence type="ECO:0000313" key="2">
    <source>
        <dbReference type="Proteomes" id="UP000828390"/>
    </source>
</evidence>
<dbReference type="EMBL" id="JAIWYP010000009">
    <property type="protein sequence ID" value="KAH3778606.1"/>
    <property type="molecule type" value="Genomic_DNA"/>
</dbReference>